<keyword evidence="1" id="KW-1133">Transmembrane helix</keyword>
<organism evidence="2 3">
    <name type="scientific">Agrilutibacter terrestris</name>
    <dbReference type="NCBI Taxonomy" id="2865112"/>
    <lineage>
        <taxon>Bacteria</taxon>
        <taxon>Pseudomonadati</taxon>
        <taxon>Pseudomonadota</taxon>
        <taxon>Gammaproteobacteria</taxon>
        <taxon>Lysobacterales</taxon>
        <taxon>Lysobacteraceae</taxon>
        <taxon>Agrilutibacter</taxon>
    </lineage>
</organism>
<evidence type="ECO:0000256" key="1">
    <source>
        <dbReference type="SAM" id="Phobius"/>
    </source>
</evidence>
<dbReference type="EMBL" id="CP060820">
    <property type="protein sequence ID" value="QNP39564.1"/>
    <property type="molecule type" value="Genomic_DNA"/>
</dbReference>
<dbReference type="AlphaFoldDB" id="A0A7H0FU48"/>
<dbReference type="RefSeq" id="WP_187711010.1">
    <property type="nucleotide sequence ID" value="NZ_CP060820.1"/>
</dbReference>
<gene>
    <name evidence="2" type="ORF">H8B22_08470</name>
</gene>
<proteinExistence type="predicted"/>
<reference evidence="2 3" key="1">
    <citation type="submission" date="2020-08" db="EMBL/GenBank/DDBJ databases">
        <title>Lysobacter sp. II4 sp. nov., isolated from soil.</title>
        <authorList>
            <person name="Woo C.Y."/>
            <person name="Kim J."/>
        </authorList>
    </citation>
    <scope>NUCLEOTIDE SEQUENCE [LARGE SCALE GENOMIC DNA]</scope>
    <source>
        <strain evidence="2 3">II4</strain>
    </source>
</reference>
<dbReference type="Gene3D" id="1.25.10.10">
    <property type="entry name" value="Leucine-rich Repeat Variant"/>
    <property type="match status" value="1"/>
</dbReference>
<evidence type="ECO:0000313" key="3">
    <source>
        <dbReference type="Proteomes" id="UP000516018"/>
    </source>
</evidence>
<name>A0A7H0FU48_9GAMM</name>
<dbReference type="Pfam" id="PF13646">
    <property type="entry name" value="HEAT_2"/>
    <property type="match status" value="1"/>
</dbReference>
<dbReference type="Proteomes" id="UP000516018">
    <property type="component" value="Chromosome"/>
</dbReference>
<sequence>MNDWLAWLPAQPALRVAAIAAAVLAATTVAVMLYVLALSQLALRRGRRYAVFAAHWRPLLAQAGLDELDPLPTRPSRGEELWFLLLWMTMQRSLRGSARDRLNALLRRLGLADRVVALLRGATTRVRKRLVALNAMRHLADPAHWDDIAPLLPHPNRFIALAAAEALVATDAARAMALLLPMAATRRDWSTRQLENLARLAGPDALTPVLLRLLADDNAHERNLLPLLEYATPASTAAWARRTLDRAGDTDERRASLRVLGALRDPTDRPRILAGLHDADPDLRLVAVQALRRQAGREDIPVLLHMLADASWWVRQETADALATLPGLDAGEVEALLDRVDDRYGHDALQRAIAEARA</sequence>
<keyword evidence="3" id="KW-1185">Reference proteome</keyword>
<dbReference type="InterPro" id="IPR016024">
    <property type="entry name" value="ARM-type_fold"/>
</dbReference>
<dbReference type="InterPro" id="IPR011989">
    <property type="entry name" value="ARM-like"/>
</dbReference>
<evidence type="ECO:0000313" key="2">
    <source>
        <dbReference type="EMBL" id="QNP39564.1"/>
    </source>
</evidence>
<keyword evidence="1" id="KW-0812">Transmembrane</keyword>
<feature type="transmembrane region" description="Helical" evidence="1">
    <location>
        <begin position="12"/>
        <end position="38"/>
    </location>
</feature>
<protein>
    <submittedName>
        <fullName evidence="2">HEAT repeat domain-containing protein</fullName>
    </submittedName>
</protein>
<keyword evidence="1" id="KW-0472">Membrane</keyword>
<dbReference type="SUPFAM" id="SSF48371">
    <property type="entry name" value="ARM repeat"/>
    <property type="match status" value="1"/>
</dbReference>
<dbReference type="KEGG" id="lsx:H8B22_08470"/>
<accession>A0A7H0FU48</accession>